<sequence>MPNAYAVFIDPAIALYTKVDIDMTKEDISNHVCHEMGQRLDRLCTAAGLDLPCKTIGPDLVTIFTNRSRLNSRPTVAAQGDVYALVHPWGPLNELTNLPRSQIVQPLFETALSVQDFKDQVEAMKSKHDEELRGELETERAAKVMIEKSFTEKMEAFMEKMHNMAKTMERDRRVADERVRVAEKRAKVAEARLRAEERARAAEAKLRSEAKAEREAREKAQREMSKEIAVLKETVVHIQFCALLDSIQGILAEAKGLPTADTPSLAWRQKLEQEPSANARSMYTCCVLERDPILADICTSKHAVDAICLSLTTICKAGNAVAHPLFKSLADFDELRAAVEEGMFPEADSEAICVILSALSKQQSANS</sequence>
<dbReference type="AlphaFoldDB" id="A0A9W8MRG4"/>
<dbReference type="EMBL" id="JANKHO010002341">
    <property type="protein sequence ID" value="KAJ3493024.1"/>
    <property type="molecule type" value="Genomic_DNA"/>
</dbReference>
<accession>A0A9W8MRG4</accession>
<proteinExistence type="predicted"/>
<evidence type="ECO:0000313" key="3">
    <source>
        <dbReference type="Proteomes" id="UP001148786"/>
    </source>
</evidence>
<protein>
    <submittedName>
        <fullName evidence="2">Uncharacterized protein</fullName>
    </submittedName>
</protein>
<organism evidence="2 3">
    <name type="scientific">Agrocybe chaxingu</name>
    <dbReference type="NCBI Taxonomy" id="84603"/>
    <lineage>
        <taxon>Eukaryota</taxon>
        <taxon>Fungi</taxon>
        <taxon>Dikarya</taxon>
        <taxon>Basidiomycota</taxon>
        <taxon>Agaricomycotina</taxon>
        <taxon>Agaricomycetes</taxon>
        <taxon>Agaricomycetidae</taxon>
        <taxon>Agaricales</taxon>
        <taxon>Agaricineae</taxon>
        <taxon>Strophariaceae</taxon>
        <taxon>Agrocybe</taxon>
    </lineage>
</organism>
<dbReference type="Proteomes" id="UP001148786">
    <property type="component" value="Unassembled WGS sequence"/>
</dbReference>
<feature type="coiled-coil region" evidence="1">
    <location>
        <begin position="165"/>
        <end position="223"/>
    </location>
</feature>
<comment type="caution">
    <text evidence="2">The sequence shown here is derived from an EMBL/GenBank/DDBJ whole genome shotgun (WGS) entry which is preliminary data.</text>
</comment>
<gene>
    <name evidence="2" type="ORF">NLJ89_g11110</name>
</gene>
<evidence type="ECO:0000256" key="1">
    <source>
        <dbReference type="SAM" id="Coils"/>
    </source>
</evidence>
<name>A0A9W8MRG4_9AGAR</name>
<keyword evidence="1" id="KW-0175">Coiled coil</keyword>
<reference evidence="2" key="1">
    <citation type="submission" date="2022-07" db="EMBL/GenBank/DDBJ databases">
        <title>Genome Sequence of Agrocybe chaxingu.</title>
        <authorList>
            <person name="Buettner E."/>
        </authorList>
    </citation>
    <scope>NUCLEOTIDE SEQUENCE</scope>
    <source>
        <strain evidence="2">MP-N11</strain>
    </source>
</reference>
<keyword evidence="3" id="KW-1185">Reference proteome</keyword>
<evidence type="ECO:0000313" key="2">
    <source>
        <dbReference type="EMBL" id="KAJ3493024.1"/>
    </source>
</evidence>